<proteinExistence type="predicted"/>
<dbReference type="Proteomes" id="UP000747542">
    <property type="component" value="Unassembled WGS sequence"/>
</dbReference>
<accession>A0A8J5JDV6</accession>
<organism evidence="1 2">
    <name type="scientific">Homarus americanus</name>
    <name type="common">American lobster</name>
    <dbReference type="NCBI Taxonomy" id="6706"/>
    <lineage>
        <taxon>Eukaryota</taxon>
        <taxon>Metazoa</taxon>
        <taxon>Ecdysozoa</taxon>
        <taxon>Arthropoda</taxon>
        <taxon>Crustacea</taxon>
        <taxon>Multicrustacea</taxon>
        <taxon>Malacostraca</taxon>
        <taxon>Eumalacostraca</taxon>
        <taxon>Eucarida</taxon>
        <taxon>Decapoda</taxon>
        <taxon>Pleocyemata</taxon>
        <taxon>Astacidea</taxon>
        <taxon>Nephropoidea</taxon>
        <taxon>Nephropidae</taxon>
        <taxon>Homarus</taxon>
    </lineage>
</organism>
<gene>
    <name evidence="1" type="ORF">Hamer_G012155</name>
</gene>
<protein>
    <submittedName>
        <fullName evidence="1">Uncharacterized protein</fullName>
    </submittedName>
</protein>
<sequence length="34" mass="4071">MVHFVAYYPNIHWHLAGRLLCIPLHHIQHICSLH</sequence>
<name>A0A8J5JDV6_HOMAM</name>
<evidence type="ECO:0000313" key="2">
    <source>
        <dbReference type="Proteomes" id="UP000747542"/>
    </source>
</evidence>
<reference evidence="1" key="1">
    <citation type="journal article" date="2021" name="Sci. Adv.">
        <title>The American lobster genome reveals insights on longevity, neural, and immune adaptations.</title>
        <authorList>
            <person name="Polinski J.M."/>
            <person name="Zimin A.V."/>
            <person name="Clark K.F."/>
            <person name="Kohn A.B."/>
            <person name="Sadowski N."/>
            <person name="Timp W."/>
            <person name="Ptitsyn A."/>
            <person name="Khanna P."/>
            <person name="Romanova D.Y."/>
            <person name="Williams P."/>
            <person name="Greenwood S.J."/>
            <person name="Moroz L.L."/>
            <person name="Walt D.R."/>
            <person name="Bodnar A.G."/>
        </authorList>
    </citation>
    <scope>NUCLEOTIDE SEQUENCE</scope>
    <source>
        <strain evidence="1">GMGI-L3</strain>
    </source>
</reference>
<dbReference type="AlphaFoldDB" id="A0A8J5JDV6"/>
<evidence type="ECO:0000313" key="1">
    <source>
        <dbReference type="EMBL" id="KAG7156000.1"/>
    </source>
</evidence>
<dbReference type="EMBL" id="JAHLQT010040257">
    <property type="protein sequence ID" value="KAG7156000.1"/>
    <property type="molecule type" value="Genomic_DNA"/>
</dbReference>
<comment type="caution">
    <text evidence="1">The sequence shown here is derived from an EMBL/GenBank/DDBJ whole genome shotgun (WGS) entry which is preliminary data.</text>
</comment>
<keyword evidence="2" id="KW-1185">Reference proteome</keyword>